<dbReference type="GO" id="GO:0005886">
    <property type="term" value="C:plasma membrane"/>
    <property type="evidence" value="ECO:0007669"/>
    <property type="project" value="UniProtKB-SubCell"/>
</dbReference>
<evidence type="ECO:0000259" key="5">
    <source>
        <dbReference type="PROSITE" id="PS50929"/>
    </source>
</evidence>
<protein>
    <submittedName>
        <fullName evidence="6">Putative ABC transporter ATP-binding protein</fullName>
    </submittedName>
</protein>
<feature type="domain" description="ABC transmembrane type-1" evidence="5">
    <location>
        <begin position="1"/>
        <end position="46"/>
    </location>
</feature>
<reference evidence="6 7" key="1">
    <citation type="submission" date="2017-05" db="EMBL/GenBank/DDBJ databases">
        <title>Genome sequence of Pediococcus pentosaceus strain SRCM100892.</title>
        <authorList>
            <person name="Cho S.H."/>
        </authorList>
    </citation>
    <scope>NUCLEOTIDE SEQUENCE [LARGE SCALE GENOMIC DNA]</scope>
    <source>
        <strain evidence="6 7">SRCM100892</strain>
    </source>
</reference>
<accession>A0A1Y0VTY1</accession>
<dbReference type="GO" id="GO:0005524">
    <property type="term" value="F:ATP binding"/>
    <property type="evidence" value="ECO:0007669"/>
    <property type="project" value="UniProtKB-KW"/>
</dbReference>
<dbReference type="AlphaFoldDB" id="A0A1Y0VTY1"/>
<evidence type="ECO:0000313" key="6">
    <source>
        <dbReference type="EMBL" id="ARW19319.1"/>
    </source>
</evidence>
<dbReference type="InterPro" id="IPR011527">
    <property type="entry name" value="ABC1_TM_dom"/>
</dbReference>
<evidence type="ECO:0000256" key="1">
    <source>
        <dbReference type="ARBA" id="ARBA00004651"/>
    </source>
</evidence>
<evidence type="ECO:0000313" key="7">
    <source>
        <dbReference type="Proteomes" id="UP000196118"/>
    </source>
</evidence>
<dbReference type="InterPro" id="IPR036640">
    <property type="entry name" value="ABC1_TM_sf"/>
</dbReference>
<comment type="subcellular location">
    <subcellularLocation>
        <location evidence="1">Cell membrane</location>
        <topology evidence="1">Multi-pass membrane protein</topology>
    </subcellularLocation>
</comment>
<dbReference type="GO" id="GO:0140359">
    <property type="term" value="F:ABC-type transporter activity"/>
    <property type="evidence" value="ECO:0007669"/>
    <property type="project" value="InterPro"/>
</dbReference>
<evidence type="ECO:0000256" key="4">
    <source>
        <dbReference type="ARBA" id="ARBA00023136"/>
    </source>
</evidence>
<keyword evidence="6" id="KW-0547">Nucleotide-binding</keyword>
<keyword evidence="6" id="KW-0067">ATP-binding</keyword>
<dbReference type="Gene3D" id="1.20.1560.10">
    <property type="entry name" value="ABC transporter type 1, transmembrane domain"/>
    <property type="match status" value="1"/>
</dbReference>
<evidence type="ECO:0000256" key="2">
    <source>
        <dbReference type="ARBA" id="ARBA00022692"/>
    </source>
</evidence>
<sequence length="93" mass="10310">MVAVIGGVQVAHGNLSLGNVQAFLQYTQQFSQPITQIANIANTLQMTMASAERVFEVLDEPEMEDLHTDVADVKTDAKMILTMWTSVMFLINH</sequence>
<keyword evidence="3" id="KW-1133">Transmembrane helix</keyword>
<dbReference type="SUPFAM" id="SSF90123">
    <property type="entry name" value="ABC transporter transmembrane region"/>
    <property type="match status" value="1"/>
</dbReference>
<keyword evidence="4" id="KW-0472">Membrane</keyword>
<dbReference type="Proteomes" id="UP000196118">
    <property type="component" value="Chromosome"/>
</dbReference>
<keyword evidence="2" id="KW-0812">Transmembrane</keyword>
<organism evidence="6 7">
    <name type="scientific">Pediococcus pentosaceus</name>
    <dbReference type="NCBI Taxonomy" id="1255"/>
    <lineage>
        <taxon>Bacteria</taxon>
        <taxon>Bacillati</taxon>
        <taxon>Bacillota</taxon>
        <taxon>Bacilli</taxon>
        <taxon>Lactobacillales</taxon>
        <taxon>Lactobacillaceae</taxon>
        <taxon>Pediococcus</taxon>
    </lineage>
</organism>
<dbReference type="EMBL" id="CP021474">
    <property type="protein sequence ID" value="ARW19319.1"/>
    <property type="molecule type" value="Genomic_DNA"/>
</dbReference>
<evidence type="ECO:0000256" key="3">
    <source>
        <dbReference type="ARBA" id="ARBA00022989"/>
    </source>
</evidence>
<dbReference type="PROSITE" id="PS50929">
    <property type="entry name" value="ABC_TM1F"/>
    <property type="match status" value="1"/>
</dbReference>
<gene>
    <name evidence="6" type="ORF">S100892_00732</name>
</gene>
<proteinExistence type="predicted"/>
<name>A0A1Y0VTY1_PEDPE</name>